<dbReference type="PANTHER" id="PTHR42988">
    <property type="entry name" value="PHOSPHOHYDROLASE"/>
    <property type="match status" value="1"/>
</dbReference>
<feature type="domain" description="Calcineurin-like phosphoesterase" evidence="5">
    <location>
        <begin position="16"/>
        <end position="198"/>
    </location>
</feature>
<keyword evidence="2" id="KW-0378">Hydrolase</keyword>
<dbReference type="EMBL" id="AUXW01000057">
    <property type="protein sequence ID" value="KKE85392.1"/>
    <property type="molecule type" value="Genomic_DNA"/>
</dbReference>
<organism evidence="6 7">
    <name type="scientific">Pseudoalteromonas luteoviolacea S4054</name>
    <dbReference type="NCBI Taxonomy" id="1129367"/>
    <lineage>
        <taxon>Bacteria</taxon>
        <taxon>Pseudomonadati</taxon>
        <taxon>Pseudomonadota</taxon>
        <taxon>Gammaproteobacteria</taxon>
        <taxon>Alteromonadales</taxon>
        <taxon>Pseudoalteromonadaceae</taxon>
        <taxon>Pseudoalteromonas</taxon>
    </lineage>
</organism>
<proteinExistence type="inferred from homology"/>
<sequence length="254" mass="28751">MAWFNATFEFNQSQLKLAHITDTHLFEQSSGEYFAVNTAEHFRCVLADLALQNLDGVIFGGDLTQDHTFGSYQLFARLIDESALTCPIFWLPGNHDDIEYLNEISQGQIVSAKKIGFELGQILLTNSKGPTPAGWVGEVHLEEIIRQCVVPSMVFCHHNPLAIQGYLDKHMLENGPQLLNRLVDSQNVIALFHGHVHNEYVFRFRELPVYATPATSIQFKKLTDDWQQENLGAGYRIISWSAGGMQTEVKWLTK</sequence>
<protein>
    <recommendedName>
        <fullName evidence="5">Calcineurin-like phosphoesterase domain-containing protein</fullName>
    </recommendedName>
</protein>
<evidence type="ECO:0000256" key="2">
    <source>
        <dbReference type="ARBA" id="ARBA00022801"/>
    </source>
</evidence>
<dbReference type="InterPro" id="IPR050884">
    <property type="entry name" value="CNP_phosphodiesterase-III"/>
</dbReference>
<dbReference type="GO" id="GO:0046872">
    <property type="term" value="F:metal ion binding"/>
    <property type="evidence" value="ECO:0007669"/>
    <property type="project" value="UniProtKB-KW"/>
</dbReference>
<dbReference type="GO" id="GO:0016787">
    <property type="term" value="F:hydrolase activity"/>
    <property type="evidence" value="ECO:0007669"/>
    <property type="project" value="UniProtKB-KW"/>
</dbReference>
<dbReference type="AlphaFoldDB" id="A0A0F6AGR3"/>
<name>A0A0F6AGR3_9GAMM</name>
<evidence type="ECO:0000256" key="3">
    <source>
        <dbReference type="ARBA" id="ARBA00023004"/>
    </source>
</evidence>
<dbReference type="PANTHER" id="PTHR42988:SF2">
    <property type="entry name" value="CYCLIC NUCLEOTIDE PHOSPHODIESTERASE CBUA0032-RELATED"/>
    <property type="match status" value="1"/>
</dbReference>
<dbReference type="SUPFAM" id="SSF56300">
    <property type="entry name" value="Metallo-dependent phosphatases"/>
    <property type="match status" value="1"/>
</dbReference>
<evidence type="ECO:0000259" key="5">
    <source>
        <dbReference type="Pfam" id="PF00149"/>
    </source>
</evidence>
<keyword evidence="1" id="KW-0479">Metal-binding</keyword>
<dbReference type="InterPro" id="IPR004843">
    <property type="entry name" value="Calcineurin-like_PHP"/>
</dbReference>
<dbReference type="Proteomes" id="UP000033434">
    <property type="component" value="Unassembled WGS sequence"/>
</dbReference>
<evidence type="ECO:0000313" key="7">
    <source>
        <dbReference type="Proteomes" id="UP000033434"/>
    </source>
</evidence>
<evidence type="ECO:0000256" key="4">
    <source>
        <dbReference type="ARBA" id="ARBA00025742"/>
    </source>
</evidence>
<comment type="caution">
    <text evidence="6">The sequence shown here is derived from an EMBL/GenBank/DDBJ whole genome shotgun (WGS) entry which is preliminary data.</text>
</comment>
<comment type="similarity">
    <text evidence="4">Belongs to the cyclic nucleotide phosphodiesterase class-III family.</text>
</comment>
<dbReference type="RefSeq" id="WP_046354471.1">
    <property type="nucleotide sequence ID" value="NZ_AUXW01000057.1"/>
</dbReference>
<reference evidence="6 7" key="1">
    <citation type="journal article" date="2015" name="BMC Genomics">
        <title>Genome mining reveals unlocked bioactive potential of marine Gram-negative bacteria.</title>
        <authorList>
            <person name="Machado H."/>
            <person name="Sonnenschein E.C."/>
            <person name="Melchiorsen J."/>
            <person name="Gram L."/>
        </authorList>
    </citation>
    <scope>NUCLEOTIDE SEQUENCE [LARGE SCALE GENOMIC DNA]</scope>
    <source>
        <strain evidence="6 7">S4054</strain>
    </source>
</reference>
<dbReference type="Gene3D" id="3.60.21.10">
    <property type="match status" value="1"/>
</dbReference>
<dbReference type="Pfam" id="PF00149">
    <property type="entry name" value="Metallophos"/>
    <property type="match status" value="1"/>
</dbReference>
<dbReference type="PATRIC" id="fig|1129367.4.peg.621"/>
<gene>
    <name evidence="6" type="ORF">N479_05155</name>
</gene>
<dbReference type="InterPro" id="IPR029052">
    <property type="entry name" value="Metallo-depent_PP-like"/>
</dbReference>
<evidence type="ECO:0000256" key="1">
    <source>
        <dbReference type="ARBA" id="ARBA00022723"/>
    </source>
</evidence>
<keyword evidence="3" id="KW-0408">Iron</keyword>
<accession>A0A0F6AGR3</accession>
<evidence type="ECO:0000313" key="6">
    <source>
        <dbReference type="EMBL" id="KKE85392.1"/>
    </source>
</evidence>